<evidence type="ECO:0000256" key="1">
    <source>
        <dbReference type="ARBA" id="ARBA00004651"/>
    </source>
</evidence>
<protein>
    <submittedName>
        <fullName evidence="7">Antiholin-like protein LrgA</fullName>
    </submittedName>
</protein>
<feature type="transmembrane region" description="Helical" evidence="6">
    <location>
        <begin position="105"/>
        <end position="124"/>
    </location>
</feature>
<accession>A0A1R4K4C2</accession>
<keyword evidence="4 6" id="KW-1133">Transmembrane helix</keyword>
<dbReference type="PANTHER" id="PTHR33931">
    <property type="entry name" value="HOLIN-LIKE PROTEIN CIDA-RELATED"/>
    <property type="match status" value="1"/>
</dbReference>
<dbReference type="AlphaFoldDB" id="A0A1R4K4C2"/>
<keyword evidence="5 6" id="KW-0472">Membrane</keyword>
<evidence type="ECO:0000256" key="6">
    <source>
        <dbReference type="SAM" id="Phobius"/>
    </source>
</evidence>
<comment type="subcellular location">
    <subcellularLocation>
        <location evidence="1">Cell membrane</location>
        <topology evidence="1">Multi-pass membrane protein</topology>
    </subcellularLocation>
</comment>
<evidence type="ECO:0000256" key="2">
    <source>
        <dbReference type="ARBA" id="ARBA00022475"/>
    </source>
</evidence>
<evidence type="ECO:0000256" key="4">
    <source>
        <dbReference type="ARBA" id="ARBA00022989"/>
    </source>
</evidence>
<organism evidence="7 8">
    <name type="scientific">Luteococcus japonicus LSP_Lj1</name>
    <dbReference type="NCBI Taxonomy" id="1255658"/>
    <lineage>
        <taxon>Bacteria</taxon>
        <taxon>Bacillati</taxon>
        <taxon>Actinomycetota</taxon>
        <taxon>Actinomycetes</taxon>
        <taxon>Propionibacteriales</taxon>
        <taxon>Propionibacteriaceae</taxon>
        <taxon>Luteococcus</taxon>
    </lineage>
</organism>
<evidence type="ECO:0000256" key="3">
    <source>
        <dbReference type="ARBA" id="ARBA00022692"/>
    </source>
</evidence>
<evidence type="ECO:0000313" key="7">
    <source>
        <dbReference type="EMBL" id="SJN39078.1"/>
    </source>
</evidence>
<gene>
    <name evidence="7" type="ORF">FM114_11340</name>
</gene>
<dbReference type="PANTHER" id="PTHR33931:SF2">
    <property type="entry name" value="HOLIN-LIKE PROTEIN CIDA"/>
    <property type="match status" value="1"/>
</dbReference>
<reference evidence="7 8" key="1">
    <citation type="submission" date="2017-02" db="EMBL/GenBank/DDBJ databases">
        <authorList>
            <person name="Peterson S.W."/>
        </authorList>
    </citation>
    <scope>NUCLEOTIDE SEQUENCE [LARGE SCALE GENOMIC DNA]</scope>
    <source>
        <strain evidence="7 8">LSP_Lj1</strain>
    </source>
</reference>
<keyword evidence="3 6" id="KW-0812">Transmembrane</keyword>
<keyword evidence="2" id="KW-1003">Cell membrane</keyword>
<proteinExistence type="predicted"/>
<dbReference type="Pfam" id="PF03788">
    <property type="entry name" value="LrgA"/>
    <property type="match status" value="1"/>
</dbReference>
<evidence type="ECO:0000313" key="8">
    <source>
        <dbReference type="Proteomes" id="UP000188342"/>
    </source>
</evidence>
<dbReference type="STRING" id="1255658.FM114_11340"/>
<feature type="transmembrane region" description="Helical" evidence="6">
    <location>
        <begin position="43"/>
        <end position="61"/>
    </location>
</feature>
<evidence type="ECO:0000256" key="5">
    <source>
        <dbReference type="ARBA" id="ARBA00023136"/>
    </source>
</evidence>
<dbReference type="GO" id="GO:0005886">
    <property type="term" value="C:plasma membrane"/>
    <property type="evidence" value="ECO:0007669"/>
    <property type="project" value="UniProtKB-SubCell"/>
</dbReference>
<sequence>MGQFPDDDDAVRRRRGKETMIEGLFQLLMCQLVGTLLSQALHLPIPGPVAGMLFLLAILTVRRPGVEAPVMRAGGRILQDLPLLFIPAGVGLVTCLGLLRHQWLPIGAAMLLGWAAGLLGTVFASRGGLARNASDPDEGQ</sequence>
<dbReference type="Proteomes" id="UP000188342">
    <property type="component" value="Unassembled WGS sequence"/>
</dbReference>
<feature type="transmembrane region" description="Helical" evidence="6">
    <location>
        <begin position="81"/>
        <end position="99"/>
    </location>
</feature>
<keyword evidence="8" id="KW-1185">Reference proteome</keyword>
<name>A0A1R4K4C2_9ACTN</name>
<dbReference type="EMBL" id="FUKQ01000044">
    <property type="protein sequence ID" value="SJN39078.1"/>
    <property type="molecule type" value="Genomic_DNA"/>
</dbReference>
<dbReference type="InterPro" id="IPR005538">
    <property type="entry name" value="LrgA/CidA"/>
</dbReference>